<dbReference type="KEGG" id="theu:HPC62_10540"/>
<dbReference type="Pfam" id="PF00528">
    <property type="entry name" value="BPD_transp_1"/>
    <property type="match status" value="1"/>
</dbReference>
<evidence type="ECO:0000256" key="8">
    <source>
        <dbReference type="ARBA" id="ARBA00023136"/>
    </source>
</evidence>
<dbReference type="CDD" id="cd06261">
    <property type="entry name" value="TM_PBP2"/>
    <property type="match status" value="1"/>
</dbReference>
<evidence type="ECO:0000259" key="12">
    <source>
        <dbReference type="PROSITE" id="PS50928"/>
    </source>
</evidence>
<evidence type="ECO:0000256" key="11">
    <source>
        <dbReference type="SAM" id="MobiDB-lite"/>
    </source>
</evidence>
<dbReference type="Gene3D" id="1.10.3720.10">
    <property type="entry name" value="MetI-like"/>
    <property type="match status" value="1"/>
</dbReference>
<dbReference type="PANTHER" id="PTHR30183:SF3">
    <property type="entry name" value="MOLYBDENUM TRANSPORT SYSTEM PERMEASE PROTEIN MODB"/>
    <property type="match status" value="1"/>
</dbReference>
<keyword evidence="3 9" id="KW-0813">Transport</keyword>
<keyword evidence="4 10" id="KW-1003">Cell membrane</keyword>
<feature type="transmembrane region" description="Helical" evidence="9">
    <location>
        <begin position="40"/>
        <end position="65"/>
    </location>
</feature>
<evidence type="ECO:0000256" key="3">
    <source>
        <dbReference type="ARBA" id="ARBA00022448"/>
    </source>
</evidence>
<protein>
    <recommendedName>
        <fullName evidence="10">Molybdenum transport system permease</fullName>
    </recommendedName>
</protein>
<evidence type="ECO:0000256" key="1">
    <source>
        <dbReference type="ARBA" id="ARBA00004651"/>
    </source>
</evidence>
<evidence type="ECO:0000256" key="2">
    <source>
        <dbReference type="ARBA" id="ARBA00007069"/>
    </source>
</evidence>
<dbReference type="PROSITE" id="PS50928">
    <property type="entry name" value="ABC_TM1"/>
    <property type="match status" value="1"/>
</dbReference>
<dbReference type="RefSeq" id="WP_172355469.1">
    <property type="nucleotide sequence ID" value="NZ_CP053661.1"/>
</dbReference>
<organism evidence="13 14">
    <name type="scientific">Thermoleptolyngbya sichuanensis A183</name>
    <dbReference type="NCBI Taxonomy" id="2737172"/>
    <lineage>
        <taxon>Bacteria</taxon>
        <taxon>Bacillati</taxon>
        <taxon>Cyanobacteriota</taxon>
        <taxon>Cyanophyceae</taxon>
        <taxon>Oculatellales</taxon>
        <taxon>Oculatellaceae</taxon>
        <taxon>Thermoleptolyngbya</taxon>
        <taxon>Thermoleptolyngbya sichuanensis</taxon>
    </lineage>
</organism>
<evidence type="ECO:0000256" key="10">
    <source>
        <dbReference type="RuleBase" id="RU365097"/>
    </source>
</evidence>
<reference evidence="13 14" key="1">
    <citation type="submission" date="2020-05" db="EMBL/GenBank/DDBJ databases">
        <title>Complete genome sequence of of a novel Thermoleptolyngbya strain isolated from hot springs of Ganzi, Sichuan China.</title>
        <authorList>
            <person name="Tang J."/>
            <person name="Daroch M."/>
            <person name="Li L."/>
            <person name="Waleron K."/>
            <person name="Waleron M."/>
            <person name="Waleron M."/>
        </authorList>
    </citation>
    <scope>NUCLEOTIDE SEQUENCE [LARGE SCALE GENOMIC DNA]</scope>
    <source>
        <strain evidence="13 14">PKUAC-SCTA183</strain>
    </source>
</reference>
<feature type="domain" description="ABC transmembrane type-1" evidence="12">
    <location>
        <begin position="6"/>
        <end position="204"/>
    </location>
</feature>
<feature type="transmembrane region" description="Helical" evidence="9">
    <location>
        <begin position="187"/>
        <end position="206"/>
    </location>
</feature>
<sequence>MILQPSILSLQVTLVASALILVFGLGLGIFLARVQFRGQIFVSTLLNLPLVLPPSVVGYFLLLALGRGSPIREWLKIDLLFTWQAAAIASAVVALPLMVESTRAAIANVSPELEAAARTLGSTEPEVLWRITLPLAHRGILAGFGLSVARGLGEFGATLMVAGSIPGRTQTLPLAIYDAVQMQRYGLANTMVLIMTAIAFALLWWVRHLESKQSPSQLPIAICSEIDSEIDLEINSEVNPDEPIGGYSEAAPQLHPERGLQR</sequence>
<dbReference type="Proteomes" id="UP000505210">
    <property type="component" value="Chromosome"/>
</dbReference>
<evidence type="ECO:0000256" key="4">
    <source>
        <dbReference type="ARBA" id="ARBA00022475"/>
    </source>
</evidence>
<evidence type="ECO:0000256" key="5">
    <source>
        <dbReference type="ARBA" id="ARBA00022505"/>
    </source>
</evidence>
<evidence type="ECO:0000256" key="9">
    <source>
        <dbReference type="RuleBase" id="RU363032"/>
    </source>
</evidence>
<dbReference type="EMBL" id="CP053661">
    <property type="protein sequence ID" value="QKD82566.1"/>
    <property type="molecule type" value="Genomic_DNA"/>
</dbReference>
<feature type="region of interest" description="Disordered" evidence="11">
    <location>
        <begin position="237"/>
        <end position="262"/>
    </location>
</feature>
<keyword evidence="5 10" id="KW-0500">Molybdenum</keyword>
<dbReference type="InterPro" id="IPR011867">
    <property type="entry name" value="ModB_ABC"/>
</dbReference>
<dbReference type="InterPro" id="IPR000515">
    <property type="entry name" value="MetI-like"/>
</dbReference>
<keyword evidence="6 9" id="KW-0812">Transmembrane</keyword>
<evidence type="ECO:0000256" key="7">
    <source>
        <dbReference type="ARBA" id="ARBA00022989"/>
    </source>
</evidence>
<comment type="function">
    <text evidence="10">Part of the binding-protein-dependent transport system for molybdenum; probably responsible for the translocation of the substrate across the membrane.</text>
</comment>
<keyword evidence="8 9" id="KW-0472">Membrane</keyword>
<comment type="caution">
    <text evidence="10">Lacks conserved residue(s) required for the propagation of feature annotation.</text>
</comment>
<dbReference type="SUPFAM" id="SSF161098">
    <property type="entry name" value="MetI-like"/>
    <property type="match status" value="1"/>
</dbReference>
<dbReference type="GO" id="GO:0015098">
    <property type="term" value="F:molybdate ion transmembrane transporter activity"/>
    <property type="evidence" value="ECO:0007669"/>
    <property type="project" value="UniProtKB-UniRule"/>
</dbReference>
<feature type="transmembrane region" description="Helical" evidence="9">
    <location>
        <begin position="12"/>
        <end position="34"/>
    </location>
</feature>
<accession>A0A6M8BEB6</accession>
<comment type="similarity">
    <text evidence="2 10">Belongs to the binding-protein-dependent transport system permease family. CysTW subfamily.</text>
</comment>
<proteinExistence type="inferred from homology"/>
<dbReference type="PANTHER" id="PTHR30183">
    <property type="entry name" value="MOLYBDENUM TRANSPORT SYSTEM PERMEASE PROTEIN MODB"/>
    <property type="match status" value="1"/>
</dbReference>
<dbReference type="GO" id="GO:0005886">
    <property type="term" value="C:plasma membrane"/>
    <property type="evidence" value="ECO:0007669"/>
    <property type="project" value="UniProtKB-SubCell"/>
</dbReference>
<keyword evidence="7 9" id="KW-1133">Transmembrane helix</keyword>
<gene>
    <name evidence="13" type="primary">modB</name>
    <name evidence="13" type="ORF">HPC62_10540</name>
</gene>
<comment type="subcellular location">
    <subcellularLocation>
        <location evidence="1 9">Cell membrane</location>
        <topology evidence="1 9">Multi-pass membrane protein</topology>
    </subcellularLocation>
</comment>
<name>A0A6M8BEB6_9CYAN</name>
<evidence type="ECO:0000313" key="13">
    <source>
        <dbReference type="EMBL" id="QKD82566.1"/>
    </source>
</evidence>
<evidence type="ECO:0000313" key="14">
    <source>
        <dbReference type="Proteomes" id="UP000505210"/>
    </source>
</evidence>
<dbReference type="AlphaFoldDB" id="A0A6M8BEB6"/>
<feature type="transmembrane region" description="Helical" evidence="9">
    <location>
        <begin position="77"/>
        <end position="99"/>
    </location>
</feature>
<evidence type="ECO:0000256" key="6">
    <source>
        <dbReference type="ARBA" id="ARBA00022692"/>
    </source>
</evidence>
<keyword evidence="14" id="KW-1185">Reference proteome</keyword>
<dbReference type="InterPro" id="IPR035906">
    <property type="entry name" value="MetI-like_sf"/>
</dbReference>
<dbReference type="NCBIfam" id="TIGR02141">
    <property type="entry name" value="modB_ABC"/>
    <property type="match status" value="1"/>
</dbReference>